<proteinExistence type="predicted"/>
<dbReference type="AlphaFoldDB" id="R7TCP8"/>
<feature type="non-terminal residue" evidence="1">
    <location>
        <position position="67"/>
    </location>
</feature>
<dbReference type="EnsemblMetazoa" id="CapteT80474">
    <property type="protein sequence ID" value="CapteP80474"/>
    <property type="gene ID" value="CapteG80474"/>
</dbReference>
<dbReference type="PANTHER" id="PTHR37984:SF8">
    <property type="entry name" value="CCHC-TYPE DOMAIN-CONTAINING PROTEIN"/>
    <property type="match status" value="1"/>
</dbReference>
<evidence type="ECO:0000313" key="3">
    <source>
        <dbReference type="Proteomes" id="UP000014760"/>
    </source>
</evidence>
<dbReference type="HOGENOM" id="CLU_2819858_0_0_1"/>
<dbReference type="Proteomes" id="UP000014760">
    <property type="component" value="Unassembled WGS sequence"/>
</dbReference>
<sequence length="67" mass="7549">QVLQRIRESNLKLKKGKCKIKQTQVEYVGHKITQEGMKPGDELVHAIMEMSTPGNAGKLHRFTAMVS</sequence>
<name>R7TCP8_CAPTE</name>
<dbReference type="Gene3D" id="3.30.70.270">
    <property type="match status" value="1"/>
</dbReference>
<dbReference type="EMBL" id="AMQN01014946">
    <property type="status" value="NOT_ANNOTATED_CDS"/>
    <property type="molecule type" value="Genomic_DNA"/>
</dbReference>
<reference evidence="2" key="3">
    <citation type="submission" date="2015-06" db="UniProtKB">
        <authorList>
            <consortium name="EnsemblMetazoa"/>
        </authorList>
    </citation>
    <scope>IDENTIFICATION</scope>
</reference>
<organism evidence="1">
    <name type="scientific">Capitella teleta</name>
    <name type="common">Polychaete worm</name>
    <dbReference type="NCBI Taxonomy" id="283909"/>
    <lineage>
        <taxon>Eukaryota</taxon>
        <taxon>Metazoa</taxon>
        <taxon>Spiralia</taxon>
        <taxon>Lophotrochozoa</taxon>
        <taxon>Annelida</taxon>
        <taxon>Polychaeta</taxon>
        <taxon>Sedentaria</taxon>
        <taxon>Scolecida</taxon>
        <taxon>Capitellidae</taxon>
        <taxon>Capitella</taxon>
    </lineage>
</organism>
<dbReference type="InterPro" id="IPR043128">
    <property type="entry name" value="Rev_trsase/Diguanyl_cyclase"/>
</dbReference>
<accession>R7TCP8</accession>
<gene>
    <name evidence="1" type="ORF">CAPTEDRAFT_80474</name>
</gene>
<dbReference type="EMBL" id="KB311452">
    <property type="protein sequence ID" value="ELT89237.1"/>
    <property type="molecule type" value="Genomic_DNA"/>
</dbReference>
<dbReference type="InterPro" id="IPR050951">
    <property type="entry name" value="Retrovirus_Pol_polyprotein"/>
</dbReference>
<keyword evidence="3" id="KW-1185">Reference proteome</keyword>
<evidence type="ECO:0000313" key="1">
    <source>
        <dbReference type="EMBL" id="ELT89237.1"/>
    </source>
</evidence>
<reference evidence="1 3" key="2">
    <citation type="journal article" date="2013" name="Nature">
        <title>Insights into bilaterian evolution from three spiralian genomes.</title>
        <authorList>
            <person name="Simakov O."/>
            <person name="Marletaz F."/>
            <person name="Cho S.J."/>
            <person name="Edsinger-Gonzales E."/>
            <person name="Havlak P."/>
            <person name="Hellsten U."/>
            <person name="Kuo D.H."/>
            <person name="Larsson T."/>
            <person name="Lv J."/>
            <person name="Arendt D."/>
            <person name="Savage R."/>
            <person name="Osoegawa K."/>
            <person name="de Jong P."/>
            <person name="Grimwood J."/>
            <person name="Chapman J.A."/>
            <person name="Shapiro H."/>
            <person name="Aerts A."/>
            <person name="Otillar R.P."/>
            <person name="Terry A.Y."/>
            <person name="Boore J.L."/>
            <person name="Grigoriev I.V."/>
            <person name="Lindberg D.R."/>
            <person name="Seaver E.C."/>
            <person name="Weisblat D.A."/>
            <person name="Putnam N.H."/>
            <person name="Rokhsar D.S."/>
        </authorList>
    </citation>
    <scope>NUCLEOTIDE SEQUENCE</scope>
    <source>
        <strain evidence="1 3">I ESC-2004</strain>
    </source>
</reference>
<evidence type="ECO:0008006" key="4">
    <source>
        <dbReference type="Google" id="ProtNLM"/>
    </source>
</evidence>
<feature type="non-terminal residue" evidence="1">
    <location>
        <position position="1"/>
    </location>
</feature>
<dbReference type="OrthoDB" id="5982854at2759"/>
<dbReference type="PANTHER" id="PTHR37984">
    <property type="entry name" value="PROTEIN CBG26694"/>
    <property type="match status" value="1"/>
</dbReference>
<dbReference type="SUPFAM" id="SSF56672">
    <property type="entry name" value="DNA/RNA polymerases"/>
    <property type="match status" value="1"/>
</dbReference>
<dbReference type="OMA" id="NMERPNN"/>
<evidence type="ECO:0000313" key="2">
    <source>
        <dbReference type="EnsemblMetazoa" id="CapteP80474"/>
    </source>
</evidence>
<reference evidence="3" key="1">
    <citation type="submission" date="2012-12" db="EMBL/GenBank/DDBJ databases">
        <authorList>
            <person name="Hellsten U."/>
            <person name="Grimwood J."/>
            <person name="Chapman J.A."/>
            <person name="Shapiro H."/>
            <person name="Aerts A."/>
            <person name="Otillar R.P."/>
            <person name="Terry A.Y."/>
            <person name="Boore J.L."/>
            <person name="Simakov O."/>
            <person name="Marletaz F."/>
            <person name="Cho S.-J."/>
            <person name="Edsinger-Gonzales E."/>
            <person name="Havlak P."/>
            <person name="Kuo D.-H."/>
            <person name="Larsson T."/>
            <person name="Lv J."/>
            <person name="Arendt D."/>
            <person name="Savage R."/>
            <person name="Osoegawa K."/>
            <person name="de Jong P."/>
            <person name="Lindberg D.R."/>
            <person name="Seaver E.C."/>
            <person name="Weisblat D.A."/>
            <person name="Putnam N.H."/>
            <person name="Grigoriev I.V."/>
            <person name="Rokhsar D.S."/>
        </authorList>
    </citation>
    <scope>NUCLEOTIDE SEQUENCE</scope>
    <source>
        <strain evidence="3">I ESC-2004</strain>
    </source>
</reference>
<dbReference type="STRING" id="283909.R7TCP8"/>
<protein>
    <recommendedName>
        <fullName evidence="4">Reverse transcriptase domain-containing protein</fullName>
    </recommendedName>
</protein>
<dbReference type="InterPro" id="IPR043502">
    <property type="entry name" value="DNA/RNA_pol_sf"/>
</dbReference>